<dbReference type="GO" id="GO:0003677">
    <property type="term" value="F:DNA binding"/>
    <property type="evidence" value="ECO:0007669"/>
    <property type="project" value="UniProtKB-KW"/>
</dbReference>
<dbReference type="Gene3D" id="2.60.120.10">
    <property type="entry name" value="Jelly Rolls"/>
    <property type="match status" value="1"/>
</dbReference>
<feature type="domain" description="HTH cro/C1-type" evidence="4">
    <location>
        <begin position="21"/>
        <end position="75"/>
    </location>
</feature>
<keyword evidence="1" id="KW-0805">Transcription regulation</keyword>
<evidence type="ECO:0000256" key="3">
    <source>
        <dbReference type="ARBA" id="ARBA00023163"/>
    </source>
</evidence>
<dbReference type="RefSeq" id="WP_236717235.1">
    <property type="nucleotide sequence ID" value="NZ_JQSG02000001.1"/>
</dbReference>
<dbReference type="PANTHER" id="PTHR46797">
    <property type="entry name" value="HTH-TYPE TRANSCRIPTIONAL REGULATOR"/>
    <property type="match status" value="1"/>
</dbReference>
<dbReference type="Gene3D" id="1.10.260.40">
    <property type="entry name" value="lambda repressor-like DNA-binding domains"/>
    <property type="match status" value="1"/>
</dbReference>
<keyword evidence="3" id="KW-0804">Transcription</keyword>
<dbReference type="PROSITE" id="PS50943">
    <property type="entry name" value="HTH_CROC1"/>
    <property type="match status" value="1"/>
</dbReference>
<evidence type="ECO:0000259" key="4">
    <source>
        <dbReference type="PROSITE" id="PS50943"/>
    </source>
</evidence>
<evidence type="ECO:0000256" key="1">
    <source>
        <dbReference type="ARBA" id="ARBA00023015"/>
    </source>
</evidence>
<dbReference type="Pfam" id="PF07883">
    <property type="entry name" value="Cupin_2"/>
    <property type="match status" value="1"/>
</dbReference>
<dbReference type="InterPro" id="IPR011051">
    <property type="entry name" value="RmlC_Cupin_sf"/>
</dbReference>
<evidence type="ECO:0000313" key="6">
    <source>
        <dbReference type="Proteomes" id="UP000029273"/>
    </source>
</evidence>
<accession>A0A1A6C8C8</accession>
<dbReference type="SUPFAM" id="SSF51182">
    <property type="entry name" value="RmlC-like cupins"/>
    <property type="match status" value="1"/>
</dbReference>
<proteinExistence type="predicted"/>
<dbReference type="CDD" id="cd00093">
    <property type="entry name" value="HTH_XRE"/>
    <property type="match status" value="1"/>
</dbReference>
<dbReference type="CDD" id="cd02209">
    <property type="entry name" value="cupin_XRE_C"/>
    <property type="match status" value="1"/>
</dbReference>
<dbReference type="InterPro" id="IPR001387">
    <property type="entry name" value="Cro/C1-type_HTH"/>
</dbReference>
<sequence>MNQAMSDDGGHAAHEAIAGRLRNLRRKRGWSLDRTAAATGVSKAMLGQIERGESSPTLATLWKIATGFGLSISSLIAPSERIPGTDIGRQGALPVWSDGQLQIKTLFPFDAALGFEWFELTLPPAATHLSEAHESGVLEHVLVLAGTLSLLIDDRWVALSTGDTARFAGDAAHGYRNTAEMPAVFHNLIHYAPGTHHDG</sequence>
<dbReference type="PANTHER" id="PTHR46797:SF23">
    <property type="entry name" value="HTH-TYPE TRANSCRIPTIONAL REGULATOR SUTR"/>
    <property type="match status" value="1"/>
</dbReference>
<protein>
    <recommendedName>
        <fullName evidence="4">HTH cro/C1-type domain-containing protein</fullName>
    </recommendedName>
</protein>
<dbReference type="SUPFAM" id="SSF47413">
    <property type="entry name" value="lambda repressor-like DNA-binding domains"/>
    <property type="match status" value="1"/>
</dbReference>
<keyword evidence="6" id="KW-1185">Reference proteome</keyword>
<dbReference type="GO" id="GO:0003700">
    <property type="term" value="F:DNA-binding transcription factor activity"/>
    <property type="evidence" value="ECO:0007669"/>
    <property type="project" value="TreeGrafter"/>
</dbReference>
<dbReference type="Pfam" id="PF01381">
    <property type="entry name" value="HTH_3"/>
    <property type="match status" value="1"/>
</dbReference>
<dbReference type="EMBL" id="JQSG02000001">
    <property type="protein sequence ID" value="OBS10823.1"/>
    <property type="molecule type" value="Genomic_DNA"/>
</dbReference>
<gene>
    <name evidence="5" type="ORF">Thpro_020539</name>
</gene>
<dbReference type="InterPro" id="IPR010982">
    <property type="entry name" value="Lambda_DNA-bd_dom_sf"/>
</dbReference>
<evidence type="ECO:0000256" key="2">
    <source>
        <dbReference type="ARBA" id="ARBA00023125"/>
    </source>
</evidence>
<dbReference type="GO" id="GO:0005829">
    <property type="term" value="C:cytosol"/>
    <property type="evidence" value="ECO:0007669"/>
    <property type="project" value="TreeGrafter"/>
</dbReference>
<name>A0A1A6C8C8_9GAMM</name>
<keyword evidence="2" id="KW-0238">DNA-binding</keyword>
<dbReference type="AlphaFoldDB" id="A0A1A6C8C8"/>
<dbReference type="InterPro" id="IPR014710">
    <property type="entry name" value="RmlC-like_jellyroll"/>
</dbReference>
<reference evidence="5 6" key="1">
    <citation type="journal article" date="2014" name="Genome Announc.">
        <title>Draft Genome Sequence of the Iron-Oxidizing, Acidophilic, and Halotolerant 'Thiobacillus prosperus' Type Strain DSM 5130.</title>
        <authorList>
            <person name="Ossandon F.J."/>
            <person name="Cardenas J.P."/>
            <person name="Corbett M."/>
            <person name="Quatrini R."/>
            <person name="Holmes D.S."/>
            <person name="Watkin E."/>
        </authorList>
    </citation>
    <scope>NUCLEOTIDE SEQUENCE [LARGE SCALE GENOMIC DNA]</scope>
    <source>
        <strain evidence="5 6">DSM 5130</strain>
    </source>
</reference>
<dbReference type="InterPro" id="IPR050807">
    <property type="entry name" value="TransReg_Diox_bact_type"/>
</dbReference>
<comment type="caution">
    <text evidence="5">The sequence shown here is derived from an EMBL/GenBank/DDBJ whole genome shotgun (WGS) entry which is preliminary data.</text>
</comment>
<dbReference type="InterPro" id="IPR013096">
    <property type="entry name" value="Cupin_2"/>
</dbReference>
<dbReference type="SMART" id="SM00530">
    <property type="entry name" value="HTH_XRE"/>
    <property type="match status" value="1"/>
</dbReference>
<evidence type="ECO:0000313" key="5">
    <source>
        <dbReference type="EMBL" id="OBS10823.1"/>
    </source>
</evidence>
<dbReference type="Proteomes" id="UP000029273">
    <property type="component" value="Unassembled WGS sequence"/>
</dbReference>
<organism evidence="5 6">
    <name type="scientific">Acidihalobacter prosperus</name>
    <dbReference type="NCBI Taxonomy" id="160660"/>
    <lineage>
        <taxon>Bacteria</taxon>
        <taxon>Pseudomonadati</taxon>
        <taxon>Pseudomonadota</taxon>
        <taxon>Gammaproteobacteria</taxon>
        <taxon>Chromatiales</taxon>
        <taxon>Ectothiorhodospiraceae</taxon>
        <taxon>Acidihalobacter</taxon>
    </lineage>
</organism>